<organism evidence="1 2">
    <name type="scientific">Turnera subulata</name>
    <dbReference type="NCBI Taxonomy" id="218843"/>
    <lineage>
        <taxon>Eukaryota</taxon>
        <taxon>Viridiplantae</taxon>
        <taxon>Streptophyta</taxon>
        <taxon>Embryophyta</taxon>
        <taxon>Tracheophyta</taxon>
        <taxon>Spermatophyta</taxon>
        <taxon>Magnoliopsida</taxon>
        <taxon>eudicotyledons</taxon>
        <taxon>Gunneridae</taxon>
        <taxon>Pentapetalae</taxon>
        <taxon>rosids</taxon>
        <taxon>fabids</taxon>
        <taxon>Malpighiales</taxon>
        <taxon>Passifloraceae</taxon>
        <taxon>Turnera</taxon>
    </lineage>
</organism>
<reference evidence="1" key="2">
    <citation type="journal article" date="2023" name="Plants (Basel)">
        <title>Annotation of the Turnera subulata (Passifloraceae) Draft Genome Reveals the S-Locus Evolved after the Divergence of Turneroideae from Passifloroideae in a Stepwise Manner.</title>
        <authorList>
            <person name="Henning P.M."/>
            <person name="Roalson E.H."/>
            <person name="Mir W."/>
            <person name="McCubbin A.G."/>
            <person name="Shore J.S."/>
        </authorList>
    </citation>
    <scope>NUCLEOTIDE SEQUENCE</scope>
    <source>
        <strain evidence="1">F60SS</strain>
    </source>
</reference>
<name>A0A9Q0GHS3_9ROSI</name>
<dbReference type="Proteomes" id="UP001141552">
    <property type="component" value="Unassembled WGS sequence"/>
</dbReference>
<keyword evidence="2" id="KW-1185">Reference proteome</keyword>
<dbReference type="InterPro" id="IPR055280">
    <property type="entry name" value="TIC32"/>
</dbReference>
<proteinExistence type="predicted"/>
<dbReference type="PANTHER" id="PTHR48476">
    <property type="entry name" value="SHORT-CHAIN DEHYDROGENASE TIC 32, CHLOROPLASTIC-LIKE"/>
    <property type="match status" value="1"/>
</dbReference>
<accession>A0A9Q0GHS3</accession>
<protein>
    <submittedName>
        <fullName evidence="1">Uncharacterized protein</fullName>
    </submittedName>
</protein>
<reference evidence="1" key="1">
    <citation type="submission" date="2022-02" db="EMBL/GenBank/DDBJ databases">
        <authorList>
            <person name="Henning P.M."/>
            <person name="McCubbin A.G."/>
            <person name="Shore J.S."/>
        </authorList>
    </citation>
    <scope>NUCLEOTIDE SEQUENCE</scope>
    <source>
        <strain evidence="1">F60SS</strain>
        <tissue evidence="1">Leaves</tissue>
    </source>
</reference>
<dbReference type="AlphaFoldDB" id="A0A9Q0GHS3"/>
<dbReference type="OrthoDB" id="191139at2759"/>
<sequence>MTVRNLDSGRKDKEAILKEIHTAKIDVTQLDPSSLESTIHENTSQESNREGRVVNLSSSAHRYPYPGGIRFDKLNDESGKINVTANSLHHAPICSAAIILICRSLDVVEQIQPLHNLPEHRIRPVHPTIFGEAHGEVAAACELGDGPLVEVLPEDRLSAGPVVLHEVPAAAEEVGPHLEEFGPLEVQRLCQHPDAFLAGAQCAEVLGGPGERLRVQLHHHPPNHHLVDRDIEIHPRIGGFVLFGPLHLGRYRIIR</sequence>
<feature type="non-terminal residue" evidence="1">
    <location>
        <position position="1"/>
    </location>
</feature>
<gene>
    <name evidence="1" type="ORF">Tsubulata_024022</name>
</gene>
<dbReference type="PANTHER" id="PTHR48476:SF1">
    <property type="entry name" value="SHORT-CHAIN DEHYDROGENASE TIC 32, CHLOROPLASTIC-LIKE"/>
    <property type="match status" value="1"/>
</dbReference>
<comment type="caution">
    <text evidence="1">The sequence shown here is derived from an EMBL/GenBank/DDBJ whole genome shotgun (WGS) entry which is preliminary data.</text>
</comment>
<dbReference type="EMBL" id="JAKUCV010000489">
    <property type="protein sequence ID" value="KAJ4849818.1"/>
    <property type="molecule type" value="Genomic_DNA"/>
</dbReference>
<evidence type="ECO:0000313" key="2">
    <source>
        <dbReference type="Proteomes" id="UP001141552"/>
    </source>
</evidence>
<evidence type="ECO:0000313" key="1">
    <source>
        <dbReference type="EMBL" id="KAJ4849818.1"/>
    </source>
</evidence>